<protein>
    <recommendedName>
        <fullName evidence="6">Peptidyl-prolyl cis-trans isomerase</fullName>
        <ecNumber evidence="6">5.2.1.8</ecNumber>
    </recommendedName>
</protein>
<dbReference type="InterPro" id="IPR001179">
    <property type="entry name" value="PPIase_FKBP_dom"/>
</dbReference>
<comment type="similarity">
    <text evidence="2 6">Belongs to the FKBP-type PPIase family.</text>
</comment>
<dbReference type="Pfam" id="PF00254">
    <property type="entry name" value="FKBP_C"/>
    <property type="match status" value="1"/>
</dbReference>
<evidence type="ECO:0000256" key="4">
    <source>
        <dbReference type="ARBA" id="ARBA00023235"/>
    </source>
</evidence>
<dbReference type="PANTHER" id="PTHR43811:SF19">
    <property type="entry name" value="39 KDA FK506-BINDING NUCLEAR PROTEIN"/>
    <property type="match status" value="1"/>
</dbReference>
<dbReference type="EMBL" id="SNWI01000013">
    <property type="protein sequence ID" value="TDN95830.1"/>
    <property type="molecule type" value="Genomic_DNA"/>
</dbReference>
<evidence type="ECO:0000256" key="2">
    <source>
        <dbReference type="ARBA" id="ARBA00006577"/>
    </source>
</evidence>
<dbReference type="InterPro" id="IPR046357">
    <property type="entry name" value="PPIase_dom_sf"/>
</dbReference>
<dbReference type="EC" id="5.2.1.8" evidence="6"/>
<evidence type="ECO:0000256" key="3">
    <source>
        <dbReference type="ARBA" id="ARBA00023110"/>
    </source>
</evidence>
<evidence type="ECO:0000256" key="7">
    <source>
        <dbReference type="SAM" id="SignalP"/>
    </source>
</evidence>
<evidence type="ECO:0000259" key="8">
    <source>
        <dbReference type="PROSITE" id="PS50059"/>
    </source>
</evidence>
<proteinExistence type="inferred from homology"/>
<dbReference type="RefSeq" id="WP_133466940.1">
    <property type="nucleotide sequence ID" value="NZ_SNWI01000013.1"/>
</dbReference>
<dbReference type="OrthoDB" id="9814548at2"/>
<dbReference type="Proteomes" id="UP000294848">
    <property type="component" value="Unassembled WGS sequence"/>
</dbReference>
<organism evidence="9 10">
    <name type="scientific">Sunxiuqinia elliptica</name>
    <dbReference type="NCBI Taxonomy" id="655355"/>
    <lineage>
        <taxon>Bacteria</taxon>
        <taxon>Pseudomonadati</taxon>
        <taxon>Bacteroidota</taxon>
        <taxon>Bacteroidia</taxon>
        <taxon>Marinilabiliales</taxon>
        <taxon>Prolixibacteraceae</taxon>
        <taxon>Sunxiuqinia</taxon>
    </lineage>
</organism>
<evidence type="ECO:0000256" key="1">
    <source>
        <dbReference type="ARBA" id="ARBA00000971"/>
    </source>
</evidence>
<name>A0A4R6GMQ1_9BACT</name>
<feature type="signal peptide" evidence="7">
    <location>
        <begin position="1"/>
        <end position="23"/>
    </location>
</feature>
<evidence type="ECO:0000256" key="5">
    <source>
        <dbReference type="PROSITE-ProRule" id="PRU00277"/>
    </source>
</evidence>
<dbReference type="PANTHER" id="PTHR43811">
    <property type="entry name" value="FKBP-TYPE PEPTIDYL-PROLYL CIS-TRANS ISOMERASE FKPA"/>
    <property type="match status" value="1"/>
</dbReference>
<evidence type="ECO:0000313" key="9">
    <source>
        <dbReference type="EMBL" id="TDN95830.1"/>
    </source>
</evidence>
<keyword evidence="4 5" id="KW-0413">Isomerase</keyword>
<keyword evidence="7" id="KW-0732">Signal</keyword>
<dbReference type="PROSITE" id="PS51257">
    <property type="entry name" value="PROKAR_LIPOPROTEIN"/>
    <property type="match status" value="1"/>
</dbReference>
<gene>
    <name evidence="9" type="ORF">DET52_11353</name>
</gene>
<comment type="catalytic activity">
    <reaction evidence="1 5 6">
        <text>[protein]-peptidylproline (omega=180) = [protein]-peptidylproline (omega=0)</text>
        <dbReference type="Rhea" id="RHEA:16237"/>
        <dbReference type="Rhea" id="RHEA-COMP:10747"/>
        <dbReference type="Rhea" id="RHEA-COMP:10748"/>
        <dbReference type="ChEBI" id="CHEBI:83833"/>
        <dbReference type="ChEBI" id="CHEBI:83834"/>
        <dbReference type="EC" id="5.2.1.8"/>
    </reaction>
</comment>
<evidence type="ECO:0000313" key="10">
    <source>
        <dbReference type="Proteomes" id="UP000294848"/>
    </source>
</evidence>
<dbReference type="SUPFAM" id="SSF54534">
    <property type="entry name" value="FKBP-like"/>
    <property type="match status" value="1"/>
</dbReference>
<reference evidence="9 10" key="1">
    <citation type="submission" date="2019-03" db="EMBL/GenBank/DDBJ databases">
        <title>Freshwater and sediment microbial communities from various areas in North America, analyzing microbe dynamics in response to fracking.</title>
        <authorList>
            <person name="Lamendella R."/>
        </authorList>
    </citation>
    <scope>NUCLEOTIDE SEQUENCE [LARGE SCALE GENOMIC DNA]</scope>
    <source>
        <strain evidence="9 10">114D</strain>
    </source>
</reference>
<dbReference type="AlphaFoldDB" id="A0A4R6GMQ1"/>
<comment type="caution">
    <text evidence="9">The sequence shown here is derived from an EMBL/GenBank/DDBJ whole genome shotgun (WGS) entry which is preliminary data.</text>
</comment>
<dbReference type="PROSITE" id="PS50059">
    <property type="entry name" value="FKBP_PPIASE"/>
    <property type="match status" value="1"/>
</dbReference>
<accession>A0A4R6GMQ1</accession>
<dbReference type="Gene3D" id="3.10.50.40">
    <property type="match status" value="1"/>
</dbReference>
<evidence type="ECO:0000256" key="6">
    <source>
        <dbReference type="RuleBase" id="RU003915"/>
    </source>
</evidence>
<keyword evidence="3 5" id="KW-0697">Rotamase</keyword>
<feature type="chain" id="PRO_5020195107" description="Peptidyl-prolyl cis-trans isomerase" evidence="7">
    <location>
        <begin position="24"/>
        <end position="171"/>
    </location>
</feature>
<dbReference type="GO" id="GO:0003755">
    <property type="term" value="F:peptidyl-prolyl cis-trans isomerase activity"/>
    <property type="evidence" value="ECO:0007669"/>
    <property type="project" value="UniProtKB-UniRule"/>
</dbReference>
<feature type="domain" description="PPIase FKBP-type" evidence="8">
    <location>
        <begin position="80"/>
        <end position="169"/>
    </location>
</feature>
<sequence length="171" mass="19226">MKSIKVLKFLAIALLLVSVYSCLDDPIEEEPINYTPQREAELLSVYLDTLIERGYDIDTTSMGVYYILEEEGEGEYIQYGDSIGIEYTGMRIDNGSVFDSSQFMEGGVWRFTFKEGNLIDGFEEALMHLNKGAEGWFVIPSELAYGSAGYATIPPYATLGFSIKLVDIYEE</sequence>